<name>A0A7S0HB80_9CRYP</name>
<dbReference type="InterPro" id="IPR018392">
    <property type="entry name" value="LysM"/>
</dbReference>
<protein>
    <recommendedName>
        <fullName evidence="1">LysM domain-containing protein</fullName>
    </recommendedName>
</protein>
<dbReference type="SUPFAM" id="SSF54106">
    <property type="entry name" value="LysM domain"/>
    <property type="match status" value="1"/>
</dbReference>
<dbReference type="PROSITE" id="PS51782">
    <property type="entry name" value="LYSM"/>
    <property type="match status" value="1"/>
</dbReference>
<evidence type="ECO:0000259" key="1">
    <source>
        <dbReference type="PROSITE" id="PS51782"/>
    </source>
</evidence>
<dbReference type="InterPro" id="IPR036779">
    <property type="entry name" value="LysM_dom_sf"/>
</dbReference>
<organism evidence="2">
    <name type="scientific">Hanusia phi</name>
    <dbReference type="NCBI Taxonomy" id="3032"/>
    <lineage>
        <taxon>Eukaryota</taxon>
        <taxon>Cryptophyceae</taxon>
        <taxon>Pyrenomonadales</taxon>
        <taxon>Geminigeraceae</taxon>
        <taxon>Hanusia</taxon>
    </lineage>
</organism>
<dbReference type="AlphaFoldDB" id="A0A7S0HB80"/>
<evidence type="ECO:0000313" key="2">
    <source>
        <dbReference type="EMBL" id="CAD8466944.1"/>
    </source>
</evidence>
<gene>
    <name evidence="2" type="ORF">HPHI1048_LOCUS1083</name>
</gene>
<dbReference type="SMART" id="SM00257">
    <property type="entry name" value="LysM"/>
    <property type="match status" value="2"/>
</dbReference>
<accession>A0A7S0HB80</accession>
<proteinExistence type="predicted"/>
<dbReference type="EMBL" id="HBEO01001521">
    <property type="protein sequence ID" value="CAD8466944.1"/>
    <property type="molecule type" value="Transcribed_RNA"/>
</dbReference>
<dbReference type="Gene3D" id="3.10.350.10">
    <property type="entry name" value="LysM domain"/>
    <property type="match status" value="1"/>
</dbReference>
<reference evidence="2" key="1">
    <citation type="submission" date="2021-01" db="EMBL/GenBank/DDBJ databases">
        <authorList>
            <person name="Corre E."/>
            <person name="Pelletier E."/>
            <person name="Niang G."/>
            <person name="Scheremetjew M."/>
            <person name="Finn R."/>
            <person name="Kale V."/>
            <person name="Holt S."/>
            <person name="Cochrane G."/>
            <person name="Meng A."/>
            <person name="Brown T."/>
            <person name="Cohen L."/>
        </authorList>
    </citation>
    <scope>NUCLEOTIDE SEQUENCE</scope>
    <source>
        <strain evidence="2">CCMP325</strain>
    </source>
</reference>
<dbReference type="Pfam" id="PF01476">
    <property type="entry name" value="LysM"/>
    <property type="match status" value="2"/>
</dbReference>
<dbReference type="CDD" id="cd00118">
    <property type="entry name" value="LysM"/>
    <property type="match status" value="1"/>
</dbReference>
<sequence>MCSSGNESVEICLDFQVARCKYAVNMEQTIAEIAAIFGTDWIQIFNLNAMTSPDLILFRHQVLNIGHLYSVSAGDSLDSIARRFGTSPRSIMFLNYELGELNTTNITLGAEICIIANSCFGEIQSFWDQNPKLDQSLDRWYTDVMAAYNELRRAKAAALAASGALPPV</sequence>
<feature type="domain" description="LysM" evidence="1">
    <location>
        <begin position="67"/>
        <end position="114"/>
    </location>
</feature>